<keyword evidence="3" id="KW-1185">Reference proteome</keyword>
<proteinExistence type="predicted"/>
<dbReference type="EnsemblPlants" id="AET3Gv20306300.1">
    <property type="protein sequence ID" value="AET3Gv20306300.1"/>
    <property type="gene ID" value="AET3Gv20306300"/>
</dbReference>
<dbReference type="AlphaFoldDB" id="A0A453EDI3"/>
<protein>
    <submittedName>
        <fullName evidence="2">Uncharacterized protein</fullName>
    </submittedName>
</protein>
<sequence>MDEFESGDKGIAGPAPGPGAGDDGNSAPLPETVWYLLGCLYFRCSWKIGSA</sequence>
<reference evidence="3" key="2">
    <citation type="journal article" date="2017" name="Nat. Plants">
        <title>The Aegilops tauschii genome reveals multiple impacts of transposons.</title>
        <authorList>
            <person name="Zhao G."/>
            <person name="Zou C."/>
            <person name="Li K."/>
            <person name="Wang K."/>
            <person name="Li T."/>
            <person name="Gao L."/>
            <person name="Zhang X."/>
            <person name="Wang H."/>
            <person name="Yang Z."/>
            <person name="Liu X."/>
            <person name="Jiang W."/>
            <person name="Mao L."/>
            <person name="Kong X."/>
            <person name="Jiao Y."/>
            <person name="Jia J."/>
        </authorList>
    </citation>
    <scope>NUCLEOTIDE SEQUENCE [LARGE SCALE GENOMIC DNA]</scope>
    <source>
        <strain evidence="3">cv. AL8/78</strain>
    </source>
</reference>
<accession>A0A453EDI3</accession>
<dbReference type="Gramene" id="AET3Gv20306300.1">
    <property type="protein sequence ID" value="AET3Gv20306300.1"/>
    <property type="gene ID" value="AET3Gv20306300"/>
</dbReference>
<evidence type="ECO:0000256" key="1">
    <source>
        <dbReference type="SAM" id="MobiDB-lite"/>
    </source>
</evidence>
<reference evidence="2" key="4">
    <citation type="submission" date="2019-03" db="UniProtKB">
        <authorList>
            <consortium name="EnsemblPlants"/>
        </authorList>
    </citation>
    <scope>IDENTIFICATION</scope>
</reference>
<feature type="region of interest" description="Disordered" evidence="1">
    <location>
        <begin position="1"/>
        <end position="25"/>
    </location>
</feature>
<reference evidence="2" key="5">
    <citation type="journal article" date="2021" name="G3 (Bethesda)">
        <title>Aegilops tauschii genome assembly Aet v5.0 features greater sequence contiguity and improved annotation.</title>
        <authorList>
            <person name="Wang L."/>
            <person name="Zhu T."/>
            <person name="Rodriguez J.C."/>
            <person name="Deal K.R."/>
            <person name="Dubcovsky J."/>
            <person name="McGuire P.E."/>
            <person name="Lux T."/>
            <person name="Spannagl M."/>
            <person name="Mayer K.F.X."/>
            <person name="Baldrich P."/>
            <person name="Meyers B.C."/>
            <person name="Huo N."/>
            <person name="Gu Y.Q."/>
            <person name="Zhou H."/>
            <person name="Devos K.M."/>
            <person name="Bennetzen J.L."/>
            <person name="Unver T."/>
            <person name="Budak H."/>
            <person name="Gulick P.J."/>
            <person name="Galiba G."/>
            <person name="Kalapos B."/>
            <person name="Nelson D.R."/>
            <person name="Li P."/>
            <person name="You F.M."/>
            <person name="Luo M.C."/>
            <person name="Dvorak J."/>
        </authorList>
    </citation>
    <scope>NUCLEOTIDE SEQUENCE [LARGE SCALE GENOMIC DNA]</scope>
    <source>
        <strain evidence="2">cv. AL8/78</strain>
    </source>
</reference>
<reference evidence="3" key="1">
    <citation type="journal article" date="2014" name="Science">
        <title>Ancient hybridizations among the ancestral genomes of bread wheat.</title>
        <authorList>
            <consortium name="International Wheat Genome Sequencing Consortium,"/>
            <person name="Marcussen T."/>
            <person name="Sandve S.R."/>
            <person name="Heier L."/>
            <person name="Spannagl M."/>
            <person name="Pfeifer M."/>
            <person name="Jakobsen K.S."/>
            <person name="Wulff B.B."/>
            <person name="Steuernagel B."/>
            <person name="Mayer K.F."/>
            <person name="Olsen O.A."/>
        </authorList>
    </citation>
    <scope>NUCLEOTIDE SEQUENCE [LARGE SCALE GENOMIC DNA]</scope>
    <source>
        <strain evidence="3">cv. AL8/78</strain>
    </source>
</reference>
<organism evidence="2 3">
    <name type="scientific">Aegilops tauschii subsp. strangulata</name>
    <name type="common">Goatgrass</name>
    <dbReference type="NCBI Taxonomy" id="200361"/>
    <lineage>
        <taxon>Eukaryota</taxon>
        <taxon>Viridiplantae</taxon>
        <taxon>Streptophyta</taxon>
        <taxon>Embryophyta</taxon>
        <taxon>Tracheophyta</taxon>
        <taxon>Spermatophyta</taxon>
        <taxon>Magnoliopsida</taxon>
        <taxon>Liliopsida</taxon>
        <taxon>Poales</taxon>
        <taxon>Poaceae</taxon>
        <taxon>BOP clade</taxon>
        <taxon>Pooideae</taxon>
        <taxon>Triticodae</taxon>
        <taxon>Triticeae</taxon>
        <taxon>Triticinae</taxon>
        <taxon>Aegilops</taxon>
    </lineage>
</organism>
<dbReference type="Proteomes" id="UP000015105">
    <property type="component" value="Chromosome 3D"/>
</dbReference>
<evidence type="ECO:0000313" key="3">
    <source>
        <dbReference type="Proteomes" id="UP000015105"/>
    </source>
</evidence>
<reference evidence="2" key="3">
    <citation type="journal article" date="2017" name="Nature">
        <title>Genome sequence of the progenitor of the wheat D genome Aegilops tauschii.</title>
        <authorList>
            <person name="Luo M.C."/>
            <person name="Gu Y.Q."/>
            <person name="Puiu D."/>
            <person name="Wang H."/>
            <person name="Twardziok S.O."/>
            <person name="Deal K.R."/>
            <person name="Huo N."/>
            <person name="Zhu T."/>
            <person name="Wang L."/>
            <person name="Wang Y."/>
            <person name="McGuire P.E."/>
            <person name="Liu S."/>
            <person name="Long H."/>
            <person name="Ramasamy R.K."/>
            <person name="Rodriguez J.C."/>
            <person name="Van S.L."/>
            <person name="Yuan L."/>
            <person name="Wang Z."/>
            <person name="Xia Z."/>
            <person name="Xiao L."/>
            <person name="Anderson O.D."/>
            <person name="Ouyang S."/>
            <person name="Liang Y."/>
            <person name="Zimin A.V."/>
            <person name="Pertea G."/>
            <person name="Qi P."/>
            <person name="Bennetzen J.L."/>
            <person name="Dai X."/>
            <person name="Dawson M.W."/>
            <person name="Muller H.G."/>
            <person name="Kugler K."/>
            <person name="Rivarola-Duarte L."/>
            <person name="Spannagl M."/>
            <person name="Mayer K.F.X."/>
            <person name="Lu F.H."/>
            <person name="Bevan M.W."/>
            <person name="Leroy P."/>
            <person name="Li P."/>
            <person name="You F.M."/>
            <person name="Sun Q."/>
            <person name="Liu Z."/>
            <person name="Lyons E."/>
            <person name="Wicker T."/>
            <person name="Salzberg S.L."/>
            <person name="Devos K.M."/>
            <person name="Dvorak J."/>
        </authorList>
    </citation>
    <scope>NUCLEOTIDE SEQUENCE [LARGE SCALE GENOMIC DNA]</scope>
    <source>
        <strain evidence="2">cv. AL8/78</strain>
    </source>
</reference>
<evidence type="ECO:0000313" key="2">
    <source>
        <dbReference type="EnsemblPlants" id="AET3Gv20306300.1"/>
    </source>
</evidence>
<name>A0A453EDI3_AEGTS</name>